<evidence type="ECO:0000313" key="7">
    <source>
        <dbReference type="EMBL" id="PFX29014.1"/>
    </source>
</evidence>
<keyword evidence="4" id="KW-0862">Zinc</keyword>
<feature type="compositionally biased region" description="Basic and acidic residues" evidence="5">
    <location>
        <begin position="549"/>
        <end position="600"/>
    </location>
</feature>
<feature type="compositionally biased region" description="Polar residues" evidence="5">
    <location>
        <begin position="400"/>
        <end position="416"/>
    </location>
</feature>
<feature type="compositionally biased region" description="Basic and acidic residues" evidence="5">
    <location>
        <begin position="470"/>
        <end position="485"/>
    </location>
</feature>
<feature type="compositionally biased region" description="Polar residues" evidence="5">
    <location>
        <begin position="1117"/>
        <end position="1126"/>
    </location>
</feature>
<reference evidence="8" key="1">
    <citation type="journal article" date="2017" name="bioRxiv">
        <title>Comparative analysis of the genomes of Stylophora pistillata and Acropora digitifera provides evidence for extensive differences between species of corals.</title>
        <authorList>
            <person name="Voolstra C.R."/>
            <person name="Li Y."/>
            <person name="Liew Y.J."/>
            <person name="Baumgarten S."/>
            <person name="Zoccola D."/>
            <person name="Flot J.-F."/>
            <person name="Tambutte S."/>
            <person name="Allemand D."/>
            <person name="Aranda M."/>
        </authorList>
    </citation>
    <scope>NUCLEOTIDE SEQUENCE [LARGE SCALE GENOMIC DNA]</scope>
</reference>
<feature type="compositionally biased region" description="Low complexity" evidence="5">
    <location>
        <begin position="486"/>
        <end position="501"/>
    </location>
</feature>
<feature type="compositionally biased region" description="Basic and acidic residues" evidence="5">
    <location>
        <begin position="915"/>
        <end position="951"/>
    </location>
</feature>
<dbReference type="Gene3D" id="3.30.40.10">
    <property type="entry name" value="Zinc/RING finger domain, C3HC4 (zinc finger)"/>
    <property type="match status" value="1"/>
</dbReference>
<evidence type="ECO:0000256" key="4">
    <source>
        <dbReference type="ARBA" id="ARBA00022833"/>
    </source>
</evidence>
<dbReference type="OrthoDB" id="10029243at2759"/>
<dbReference type="InterPro" id="IPR013083">
    <property type="entry name" value="Znf_RING/FYVE/PHD"/>
</dbReference>
<feature type="compositionally biased region" description="Basic and acidic residues" evidence="5">
    <location>
        <begin position="767"/>
        <end position="782"/>
    </location>
</feature>
<feature type="compositionally biased region" description="Polar residues" evidence="5">
    <location>
        <begin position="1152"/>
        <end position="1183"/>
    </location>
</feature>
<feature type="compositionally biased region" description="Basic and acidic residues" evidence="5">
    <location>
        <begin position="610"/>
        <end position="639"/>
    </location>
</feature>
<proteinExistence type="predicted"/>
<feature type="compositionally biased region" description="Basic and acidic residues" evidence="5">
    <location>
        <begin position="832"/>
        <end position="873"/>
    </location>
</feature>
<keyword evidence="2" id="KW-0479">Metal-binding</keyword>
<feature type="compositionally biased region" description="Basic and acidic residues" evidence="5">
    <location>
        <begin position="649"/>
        <end position="662"/>
    </location>
</feature>
<feature type="compositionally biased region" description="Low complexity" evidence="5">
    <location>
        <begin position="1269"/>
        <end position="1282"/>
    </location>
</feature>
<accession>A0A2B4SEB1</accession>
<keyword evidence="8" id="KW-1185">Reference proteome</keyword>
<dbReference type="Proteomes" id="UP000225706">
    <property type="component" value="Unassembled WGS sequence"/>
</dbReference>
<dbReference type="GO" id="GO:0006357">
    <property type="term" value="P:regulation of transcription by RNA polymerase II"/>
    <property type="evidence" value="ECO:0007669"/>
    <property type="project" value="TreeGrafter"/>
</dbReference>
<comment type="caution">
    <text evidence="7">The sequence shown here is derived from an EMBL/GenBank/DDBJ whole genome shotgun (WGS) entry which is preliminary data.</text>
</comment>
<dbReference type="Pfam" id="PF13771">
    <property type="entry name" value="zf-HC5HC2H"/>
    <property type="match status" value="1"/>
</dbReference>
<feature type="compositionally biased region" description="Low complexity" evidence="5">
    <location>
        <begin position="295"/>
        <end position="304"/>
    </location>
</feature>
<feature type="compositionally biased region" description="Low complexity" evidence="5">
    <location>
        <begin position="148"/>
        <end position="174"/>
    </location>
</feature>
<evidence type="ECO:0000259" key="6">
    <source>
        <dbReference type="PROSITE" id="PS51805"/>
    </source>
</evidence>
<feature type="compositionally biased region" description="Polar residues" evidence="5">
    <location>
        <begin position="1051"/>
        <end position="1087"/>
    </location>
</feature>
<sequence>MEGDGDLMKMLMRADPPDESIQGPMDESALVQSGGTLARLHQQFTKTIEGNLFEDAPSPPIPSKQARPHHSNLIMPYDHADCEGYPQTGMAFGSGSYAGMQQQFTGISSRQQQQQQCNSGYPPMNPGQMIPRSPNNGMMQPDMDLMLQQQQYQQQQQQQQQPPQSAYGSGNYQGYNGGYQGARTVSPQTHSQAMSPYQGGFPPDSGYAPGGVSGQSMGEFGPQAGPTQPMGMPGPASLSLAAMSNRQQYYADGYGMSQPVSPVQKQMPQGGGFLQPSGMPYSQQVPYQPSPYPKRPSSSPVPSQMHGFSSAGSSYTPRSTTGMQLPNMPYTSSTNPYQPPCSPGRRSSSTSPVPQQDVGMYNRPQEHFPQPRSPFGTSQGHFQQQQQQQTTHSSCMFVQPSITPSQSHYQSQQLMTASKAGGLTQRRASYPGHQNAVKMPSPPPKRSPPTKVSSPSATSPDLTRVGQLGFEERSSLKPFTAKEKVSSPPSSDPSSVTSEPTITVSNAVQCSFKKKSTSAKKRSEILKANPRQRRSASDATSPCVSPPIVKKEPLCPDGHKNEAEETIEKEGSDKTDTKFKEIDVNESSESKSVSRQEHGQANKSLQSLWDSKEESSCDFDKKVGNECKGDEIKAEEEATVKTTSVAPRSIDKSETEHKEVEHSATSFTESESCARSPVKEVGKEETSHENPKFSNDDKEETCTERKEPSEGKNVDCKKESNREVEKTGTDNEELSVTPMTDSKIGDTSGTSDETNEADDQTRATGLEADKTSERCRKLDDQSKGNGKTSRTNDDETGKVSSSEGTAIACKTKKTGSGVDDACAEGVDEEERTEIKEKVSTSAKKSEVGGEVKEIESEETRITKKPEAYGKTDKPQVVSEKSSGAAEKSLSNENVGGTQDAKVHSKKDRQAIPSLRCEERLSSDDDDRLHEKTPADEKTQEESDSEGGHVVESRTLGIQTVQQHTTTTRTTQHQATPIKATIIAKGTSSQNNQQVMVAKTTNGKMYLIQGNILMPVQKLSTDSSKQNPQVIIVNPVTSGSGSNPATKGGNATDVTTSRNDGKTGNCQSNSRNKASNVSDKAISGTATMPDTEKCDQSIKNPERSPKTKTPVKKDKSPNSETTKNSPTRPDKARKTGEKDNQTDKTESPRPKNNPHSTNSNKTAETSTTNQASSVEGNRQLVQNRTRGRPVGSKDKQKRKPYVHKVKRKQEDMEVEEQNTSEPVAKRKFSKTAIAVQEMSSASGPPVACAKRLVEAPTVSVGRPSKKRKVSNSSSSVKHVMSTKPRGGVDGDTWVCSFCGRQSGFNLLGDLYGPYKTKFSKEKSMDGSSKEGKLSQKMSSPSRRASSSSDIQTDSESYDVDLWIHRDCGVWSPGVFMIGRTVHGLEQAVESAAQHKCTKCFELGATLACFKRGCNKIFHYACARDSGSSFVEDNFTIFCSIHK</sequence>
<feature type="region of interest" description="Disordered" evidence="5">
    <location>
        <begin position="260"/>
        <end position="951"/>
    </location>
</feature>
<feature type="compositionally biased region" description="Basic and acidic residues" evidence="5">
    <location>
        <begin position="1089"/>
        <end position="1116"/>
    </location>
</feature>
<dbReference type="STRING" id="50429.A0A2B4SEB1"/>
<feature type="compositionally biased region" description="Low complexity" evidence="5">
    <location>
        <begin position="375"/>
        <end position="394"/>
    </location>
</feature>
<keyword evidence="1" id="KW-0597">Phosphoprotein</keyword>
<feature type="compositionally biased region" description="Low complexity" evidence="5">
    <location>
        <begin position="108"/>
        <end position="119"/>
    </location>
</feature>
<feature type="compositionally biased region" description="Basic residues" evidence="5">
    <location>
        <begin position="1194"/>
        <end position="1206"/>
    </location>
</feature>
<dbReference type="GO" id="GO:0005634">
    <property type="term" value="C:nucleus"/>
    <property type="evidence" value="ECO:0007669"/>
    <property type="project" value="TreeGrafter"/>
</dbReference>
<feature type="region of interest" description="Disordered" evidence="5">
    <location>
        <begin position="108"/>
        <end position="238"/>
    </location>
</feature>
<dbReference type="GO" id="GO:0008270">
    <property type="term" value="F:zinc ion binding"/>
    <property type="evidence" value="ECO:0007669"/>
    <property type="project" value="UniProtKB-KW"/>
</dbReference>
<feature type="compositionally biased region" description="Basic and acidic residues" evidence="5">
    <location>
        <begin position="1319"/>
        <end position="1332"/>
    </location>
</feature>
<dbReference type="PANTHER" id="PTHR14955">
    <property type="entry name" value="RETINOIC ACID INDUCED 1/TRANSCRIPTION FACTOR 20"/>
    <property type="match status" value="1"/>
</dbReference>
<evidence type="ECO:0000313" key="8">
    <source>
        <dbReference type="Proteomes" id="UP000225706"/>
    </source>
</evidence>
<dbReference type="InterPro" id="IPR034732">
    <property type="entry name" value="EPHD"/>
</dbReference>
<protein>
    <submittedName>
        <fullName evidence="7">Retinoic acid-induced protein 1</fullName>
    </submittedName>
</protein>
<feature type="domain" description="PHD-type" evidence="6">
    <location>
        <begin position="1326"/>
        <end position="1441"/>
    </location>
</feature>
<evidence type="ECO:0000256" key="5">
    <source>
        <dbReference type="SAM" id="MobiDB-lite"/>
    </source>
</evidence>
<keyword evidence="3" id="KW-0863">Zinc-finger</keyword>
<feature type="region of interest" description="Disordered" evidence="5">
    <location>
        <begin position="1257"/>
        <end position="1282"/>
    </location>
</feature>
<dbReference type="InterPro" id="IPR001965">
    <property type="entry name" value="Znf_PHD"/>
</dbReference>
<feature type="compositionally biased region" description="Polar residues" evidence="5">
    <location>
        <begin position="183"/>
        <end position="195"/>
    </location>
</feature>
<feature type="compositionally biased region" description="Polar residues" evidence="5">
    <location>
        <begin position="1033"/>
        <end position="1044"/>
    </location>
</feature>
<feature type="compositionally biased region" description="Polar residues" evidence="5">
    <location>
        <begin position="737"/>
        <end position="752"/>
    </location>
</feature>
<feature type="compositionally biased region" description="Polar residues" evidence="5">
    <location>
        <begin position="663"/>
        <end position="673"/>
    </location>
</feature>
<feature type="compositionally biased region" description="Polar residues" evidence="5">
    <location>
        <begin position="306"/>
        <end position="336"/>
    </location>
</feature>
<evidence type="ECO:0000256" key="3">
    <source>
        <dbReference type="ARBA" id="ARBA00022771"/>
    </source>
</evidence>
<dbReference type="PANTHER" id="PTHR14955:SF4">
    <property type="entry name" value="PHD-TYPE DOMAIN-CONTAINING PROTEIN"/>
    <property type="match status" value="1"/>
</dbReference>
<feature type="compositionally biased region" description="Low complexity" evidence="5">
    <location>
        <begin position="1337"/>
        <end position="1350"/>
    </location>
</feature>
<feature type="compositionally biased region" description="Basic and acidic residues" evidence="5">
    <location>
        <begin position="1127"/>
        <end position="1148"/>
    </location>
</feature>
<feature type="region of interest" description="Disordered" evidence="5">
    <location>
        <begin position="1319"/>
        <end position="1350"/>
    </location>
</feature>
<feature type="region of interest" description="Disordered" evidence="5">
    <location>
        <begin position="1033"/>
        <end position="1222"/>
    </location>
</feature>
<feature type="compositionally biased region" description="Basic and acidic residues" evidence="5">
    <location>
        <begin position="677"/>
        <end position="729"/>
    </location>
</feature>
<organism evidence="7 8">
    <name type="scientific">Stylophora pistillata</name>
    <name type="common">Smooth cauliflower coral</name>
    <dbReference type="NCBI Taxonomy" id="50429"/>
    <lineage>
        <taxon>Eukaryota</taxon>
        <taxon>Metazoa</taxon>
        <taxon>Cnidaria</taxon>
        <taxon>Anthozoa</taxon>
        <taxon>Hexacorallia</taxon>
        <taxon>Scleractinia</taxon>
        <taxon>Astrocoeniina</taxon>
        <taxon>Pocilloporidae</taxon>
        <taxon>Stylophora</taxon>
    </lineage>
</organism>
<evidence type="ECO:0000256" key="2">
    <source>
        <dbReference type="ARBA" id="ARBA00022723"/>
    </source>
</evidence>
<dbReference type="EMBL" id="LSMT01000072">
    <property type="protein sequence ID" value="PFX29014.1"/>
    <property type="molecule type" value="Genomic_DNA"/>
</dbReference>
<evidence type="ECO:0000256" key="1">
    <source>
        <dbReference type="ARBA" id="ARBA00022553"/>
    </source>
</evidence>
<feature type="compositionally biased region" description="Acidic residues" evidence="5">
    <location>
        <begin position="821"/>
        <end position="831"/>
    </location>
</feature>
<dbReference type="SMART" id="SM00249">
    <property type="entry name" value="PHD"/>
    <property type="match status" value="1"/>
</dbReference>
<gene>
    <name evidence="7" type="primary">Rai1</name>
    <name evidence="7" type="ORF">AWC38_SpisGene6189</name>
</gene>
<feature type="compositionally biased region" description="Polar residues" evidence="5">
    <location>
        <begin position="345"/>
        <end position="354"/>
    </location>
</feature>
<name>A0A2B4SEB1_STYPI</name>
<dbReference type="PROSITE" id="PS51805">
    <property type="entry name" value="EPHD"/>
    <property type="match status" value="1"/>
</dbReference>
<dbReference type="InterPro" id="IPR052440">
    <property type="entry name" value="Trans_Reg/Chrom_Remod"/>
</dbReference>